<comment type="similarity">
    <text evidence="2 7">Belongs to the MIP/aquaporin (TC 1.A.8) family.</text>
</comment>
<evidence type="ECO:0000256" key="1">
    <source>
        <dbReference type="ARBA" id="ARBA00004141"/>
    </source>
</evidence>
<evidence type="ECO:0000256" key="3">
    <source>
        <dbReference type="ARBA" id="ARBA00022448"/>
    </source>
</evidence>
<accession>A0A0L0FWM9</accession>
<dbReference type="Proteomes" id="UP000054560">
    <property type="component" value="Unassembled WGS sequence"/>
</dbReference>
<dbReference type="Gene3D" id="1.20.1080.10">
    <property type="entry name" value="Glycerol uptake facilitator protein"/>
    <property type="match status" value="1"/>
</dbReference>
<dbReference type="PRINTS" id="PR00783">
    <property type="entry name" value="MINTRINSICP"/>
</dbReference>
<dbReference type="STRING" id="667725.A0A0L0FWM9"/>
<feature type="transmembrane region" description="Helical" evidence="8">
    <location>
        <begin position="88"/>
        <end position="107"/>
    </location>
</feature>
<sequence length="305" mass="32862">MKNADGDNVKVTLEEIEGTDNVGATVGRESASEMLPEHEAHVYDKDSIDASVIPLWRECMGELMGTATLLAFGNGVVAQYVISEGGAGSYLAIAFTWGFAVTAGIYVSKGNCPSHLNPAVTLSFALFRGFEWWKAPFYMLSQLIGAMIGAFLVWTVYFPGKDDSFYVQGTAGIFATYPGGGASNLLCFWTEIVGTAMLMFGIFVVGEGRSNEPTMPGHLGPIMVGGIVVLIGMAFGLNSGYAINPARDFGPRLVTMICGWGTGPFTWSDYYFWIPIVGPFIGGPLGCLIYEATLGWHYPKPNKYN</sequence>
<evidence type="ECO:0000256" key="7">
    <source>
        <dbReference type="RuleBase" id="RU000477"/>
    </source>
</evidence>
<dbReference type="OrthoDB" id="3222at2759"/>
<evidence type="ECO:0008006" key="11">
    <source>
        <dbReference type="Google" id="ProtNLM"/>
    </source>
</evidence>
<dbReference type="EMBL" id="KQ242075">
    <property type="protein sequence ID" value="KNC81044.1"/>
    <property type="molecule type" value="Genomic_DNA"/>
</dbReference>
<dbReference type="GO" id="GO:0015250">
    <property type="term" value="F:water channel activity"/>
    <property type="evidence" value="ECO:0007669"/>
    <property type="project" value="TreeGrafter"/>
</dbReference>
<evidence type="ECO:0000256" key="8">
    <source>
        <dbReference type="SAM" id="Phobius"/>
    </source>
</evidence>
<dbReference type="eggNOG" id="KOG0224">
    <property type="taxonomic scope" value="Eukaryota"/>
</dbReference>
<evidence type="ECO:0000313" key="10">
    <source>
        <dbReference type="Proteomes" id="UP000054560"/>
    </source>
</evidence>
<dbReference type="PANTHER" id="PTHR43829">
    <property type="entry name" value="AQUAPORIN OR AQUAGLYCEROPORIN RELATED"/>
    <property type="match status" value="1"/>
</dbReference>
<dbReference type="PROSITE" id="PS00221">
    <property type="entry name" value="MIP"/>
    <property type="match status" value="1"/>
</dbReference>
<proteinExistence type="inferred from homology"/>
<dbReference type="InterPro" id="IPR050363">
    <property type="entry name" value="MIP/Aquaporin"/>
</dbReference>
<dbReference type="SUPFAM" id="SSF81338">
    <property type="entry name" value="Aquaporin-like"/>
    <property type="match status" value="1"/>
</dbReference>
<dbReference type="AlphaFoldDB" id="A0A0L0FWM9"/>
<dbReference type="GeneID" id="25907125"/>
<feature type="transmembrane region" description="Helical" evidence="8">
    <location>
        <begin position="218"/>
        <end position="243"/>
    </location>
</feature>
<dbReference type="InterPro" id="IPR022357">
    <property type="entry name" value="MIP_CS"/>
</dbReference>
<dbReference type="NCBIfam" id="TIGR00861">
    <property type="entry name" value="MIP"/>
    <property type="match status" value="1"/>
</dbReference>
<keyword evidence="4 7" id="KW-0812">Transmembrane</keyword>
<dbReference type="GO" id="GO:0005886">
    <property type="term" value="C:plasma membrane"/>
    <property type="evidence" value="ECO:0007669"/>
    <property type="project" value="TreeGrafter"/>
</dbReference>
<feature type="transmembrane region" description="Helical" evidence="8">
    <location>
        <begin position="270"/>
        <end position="290"/>
    </location>
</feature>
<dbReference type="PANTHER" id="PTHR43829:SF9">
    <property type="entry name" value="AQUAPORIN-9"/>
    <property type="match status" value="1"/>
</dbReference>
<dbReference type="CDD" id="cd00333">
    <property type="entry name" value="MIP"/>
    <property type="match status" value="1"/>
</dbReference>
<reference evidence="9 10" key="1">
    <citation type="submission" date="2011-02" db="EMBL/GenBank/DDBJ databases">
        <title>The Genome Sequence of Sphaeroforma arctica JP610.</title>
        <authorList>
            <consortium name="The Broad Institute Genome Sequencing Platform"/>
            <person name="Russ C."/>
            <person name="Cuomo C."/>
            <person name="Young S.K."/>
            <person name="Zeng Q."/>
            <person name="Gargeya S."/>
            <person name="Alvarado L."/>
            <person name="Berlin A."/>
            <person name="Chapman S.B."/>
            <person name="Chen Z."/>
            <person name="Freedman E."/>
            <person name="Gellesch M."/>
            <person name="Goldberg J."/>
            <person name="Griggs A."/>
            <person name="Gujja S."/>
            <person name="Heilman E."/>
            <person name="Heiman D."/>
            <person name="Howarth C."/>
            <person name="Mehta T."/>
            <person name="Neiman D."/>
            <person name="Pearson M."/>
            <person name="Roberts A."/>
            <person name="Saif S."/>
            <person name="Shea T."/>
            <person name="Shenoy N."/>
            <person name="Sisk P."/>
            <person name="Stolte C."/>
            <person name="Sykes S."/>
            <person name="White J."/>
            <person name="Yandava C."/>
            <person name="Burger G."/>
            <person name="Gray M.W."/>
            <person name="Holland P.W.H."/>
            <person name="King N."/>
            <person name="Lang F.B.F."/>
            <person name="Roger A.J."/>
            <person name="Ruiz-Trillo I."/>
            <person name="Haas B."/>
            <person name="Nusbaum C."/>
            <person name="Birren B."/>
        </authorList>
    </citation>
    <scope>NUCLEOTIDE SEQUENCE [LARGE SCALE GENOMIC DNA]</scope>
    <source>
        <strain evidence="9 10">JP610</strain>
    </source>
</reference>
<dbReference type="InterPro" id="IPR023271">
    <property type="entry name" value="Aquaporin-like"/>
</dbReference>
<name>A0A0L0FWM9_9EUKA</name>
<dbReference type="RefSeq" id="XP_014154946.1">
    <property type="nucleotide sequence ID" value="XM_014299471.1"/>
</dbReference>
<dbReference type="GO" id="GO:0015254">
    <property type="term" value="F:glycerol channel activity"/>
    <property type="evidence" value="ECO:0007669"/>
    <property type="project" value="TreeGrafter"/>
</dbReference>
<keyword evidence="10" id="KW-1185">Reference proteome</keyword>
<evidence type="ECO:0000256" key="6">
    <source>
        <dbReference type="ARBA" id="ARBA00023136"/>
    </source>
</evidence>
<evidence type="ECO:0000256" key="5">
    <source>
        <dbReference type="ARBA" id="ARBA00022989"/>
    </source>
</evidence>
<evidence type="ECO:0000256" key="2">
    <source>
        <dbReference type="ARBA" id="ARBA00006175"/>
    </source>
</evidence>
<gene>
    <name evidence="9" type="ORF">SARC_06621</name>
</gene>
<feature type="transmembrane region" description="Helical" evidence="8">
    <location>
        <begin position="137"/>
        <end position="157"/>
    </location>
</feature>
<keyword evidence="5 8" id="KW-1133">Transmembrane helix</keyword>
<protein>
    <recommendedName>
        <fullName evidence="11">Aquaporin</fullName>
    </recommendedName>
</protein>
<dbReference type="InterPro" id="IPR000425">
    <property type="entry name" value="MIP"/>
</dbReference>
<evidence type="ECO:0000256" key="4">
    <source>
        <dbReference type="ARBA" id="ARBA00022692"/>
    </source>
</evidence>
<keyword evidence="3 7" id="KW-0813">Transport</keyword>
<comment type="subcellular location">
    <subcellularLocation>
        <location evidence="1">Membrane</location>
        <topology evidence="1">Multi-pass membrane protein</topology>
    </subcellularLocation>
</comment>
<feature type="transmembrane region" description="Helical" evidence="8">
    <location>
        <begin position="188"/>
        <end position="206"/>
    </location>
</feature>
<evidence type="ECO:0000313" key="9">
    <source>
        <dbReference type="EMBL" id="KNC81044.1"/>
    </source>
</evidence>
<keyword evidence="6 8" id="KW-0472">Membrane</keyword>
<organism evidence="9 10">
    <name type="scientific">Sphaeroforma arctica JP610</name>
    <dbReference type="NCBI Taxonomy" id="667725"/>
    <lineage>
        <taxon>Eukaryota</taxon>
        <taxon>Ichthyosporea</taxon>
        <taxon>Ichthyophonida</taxon>
        <taxon>Sphaeroforma</taxon>
    </lineage>
</organism>
<dbReference type="Pfam" id="PF00230">
    <property type="entry name" value="MIP"/>
    <property type="match status" value="1"/>
</dbReference>